<sequence length="142" mass="15873">MNMLFEFIQQNWLIFLIALIILLVVVNVVKTMVKWALVIVIVAAVAVYSGISWNDINQVVTTVKDETVQKLKDQAMQAMVDEAKTATYERNADGSFVIKSDNLELKGTEGSSKVEVAFNGVSLGKWEINDTIKAFMETAKQR</sequence>
<dbReference type="STRING" id="1852522.SAMN06295960_4317"/>
<reference evidence="2 3" key="1">
    <citation type="submission" date="2017-04" db="EMBL/GenBank/DDBJ databases">
        <authorList>
            <person name="Afonso C.L."/>
            <person name="Miller P.J."/>
            <person name="Scott M.A."/>
            <person name="Spackman E."/>
            <person name="Goraichik I."/>
            <person name="Dimitrov K.M."/>
            <person name="Suarez D.L."/>
            <person name="Swayne D.E."/>
        </authorList>
    </citation>
    <scope>NUCLEOTIDE SEQUENCE [LARGE SCALE GENOMIC DNA]</scope>
    <source>
        <strain evidence="2 3">11</strain>
    </source>
</reference>
<keyword evidence="3" id="KW-1185">Reference proteome</keyword>
<feature type="transmembrane region" description="Helical" evidence="1">
    <location>
        <begin position="35"/>
        <end position="54"/>
    </location>
</feature>
<keyword evidence="1" id="KW-0812">Transmembrane</keyword>
<dbReference type="EMBL" id="FXAZ01000007">
    <property type="protein sequence ID" value="SMG57009.1"/>
    <property type="molecule type" value="Genomic_DNA"/>
</dbReference>
<feature type="transmembrane region" description="Helical" evidence="1">
    <location>
        <begin position="12"/>
        <end position="29"/>
    </location>
</feature>
<keyword evidence="1" id="KW-0472">Membrane</keyword>
<proteinExistence type="predicted"/>
<evidence type="ECO:0000313" key="2">
    <source>
        <dbReference type="EMBL" id="SMG57009.1"/>
    </source>
</evidence>
<keyword evidence="1" id="KW-1133">Transmembrane helix</keyword>
<gene>
    <name evidence="2" type="ORF">SAMN06295960_4317</name>
</gene>
<evidence type="ECO:0000256" key="1">
    <source>
        <dbReference type="SAM" id="Phobius"/>
    </source>
</evidence>
<name>A0A1X7LV35_9BACL</name>
<protein>
    <submittedName>
        <fullName evidence="2">Uncharacterized protein</fullName>
    </submittedName>
</protein>
<dbReference type="Proteomes" id="UP000193834">
    <property type="component" value="Unassembled WGS sequence"/>
</dbReference>
<dbReference type="AlphaFoldDB" id="A0A1X7LV35"/>
<accession>A0A1X7LV35</accession>
<organism evidence="2 3">
    <name type="scientific">Paenibacillus aquistagni</name>
    <dbReference type="NCBI Taxonomy" id="1852522"/>
    <lineage>
        <taxon>Bacteria</taxon>
        <taxon>Bacillati</taxon>
        <taxon>Bacillota</taxon>
        <taxon>Bacilli</taxon>
        <taxon>Bacillales</taxon>
        <taxon>Paenibacillaceae</taxon>
        <taxon>Paenibacillus</taxon>
    </lineage>
</organism>
<evidence type="ECO:0000313" key="3">
    <source>
        <dbReference type="Proteomes" id="UP000193834"/>
    </source>
</evidence>